<evidence type="ECO:0000256" key="2">
    <source>
        <dbReference type="SAM" id="MobiDB-lite"/>
    </source>
</evidence>
<dbReference type="InterPro" id="IPR041677">
    <property type="entry name" value="DNA2/NAM7_AAA_11"/>
</dbReference>
<evidence type="ECO:0000259" key="3">
    <source>
        <dbReference type="Pfam" id="PF13086"/>
    </source>
</evidence>
<dbReference type="Pfam" id="PF13086">
    <property type="entry name" value="AAA_11"/>
    <property type="match status" value="1"/>
</dbReference>
<dbReference type="AlphaFoldDB" id="L1IB74"/>
<reference evidence="6" key="2">
    <citation type="submission" date="2012-11" db="EMBL/GenBank/DDBJ databases">
        <authorList>
            <person name="Kuo A."/>
            <person name="Curtis B.A."/>
            <person name="Tanifuji G."/>
            <person name="Burki F."/>
            <person name="Gruber A."/>
            <person name="Irimia M."/>
            <person name="Maruyama S."/>
            <person name="Arias M.C."/>
            <person name="Ball S.G."/>
            <person name="Gile G.H."/>
            <person name="Hirakawa Y."/>
            <person name="Hopkins J.F."/>
            <person name="Rensing S.A."/>
            <person name="Schmutz J."/>
            <person name="Symeonidi A."/>
            <person name="Elias M."/>
            <person name="Eveleigh R.J."/>
            <person name="Herman E.K."/>
            <person name="Klute M.J."/>
            <person name="Nakayama T."/>
            <person name="Obornik M."/>
            <person name="Reyes-Prieto A."/>
            <person name="Armbrust E.V."/>
            <person name="Aves S.J."/>
            <person name="Beiko R.G."/>
            <person name="Coutinho P."/>
            <person name="Dacks J.B."/>
            <person name="Durnford D.G."/>
            <person name="Fast N.M."/>
            <person name="Green B.R."/>
            <person name="Grisdale C."/>
            <person name="Hempe F."/>
            <person name="Henrissat B."/>
            <person name="Hoppner M.P."/>
            <person name="Ishida K.-I."/>
            <person name="Kim E."/>
            <person name="Koreny L."/>
            <person name="Kroth P.G."/>
            <person name="Liu Y."/>
            <person name="Malik S.-B."/>
            <person name="Maier U.G."/>
            <person name="McRose D."/>
            <person name="Mock T."/>
            <person name="Neilson J.A."/>
            <person name="Onodera N.T."/>
            <person name="Poole A.M."/>
            <person name="Pritham E.J."/>
            <person name="Richards T.A."/>
            <person name="Rocap G."/>
            <person name="Roy S.W."/>
            <person name="Sarai C."/>
            <person name="Schaack S."/>
            <person name="Shirato S."/>
            <person name="Slamovits C.H."/>
            <person name="Spencer D.F."/>
            <person name="Suzuki S."/>
            <person name="Worden A.Z."/>
            <person name="Zauner S."/>
            <person name="Barry K."/>
            <person name="Bell C."/>
            <person name="Bharti A.K."/>
            <person name="Crow J.A."/>
            <person name="Grimwood J."/>
            <person name="Kramer R."/>
            <person name="Lindquist E."/>
            <person name="Lucas S."/>
            <person name="Salamov A."/>
            <person name="McFadden G.I."/>
            <person name="Lane C.E."/>
            <person name="Keeling P.J."/>
            <person name="Gray M.W."/>
            <person name="Grigoriev I.V."/>
            <person name="Archibald J.M."/>
        </authorList>
    </citation>
    <scope>NUCLEOTIDE SEQUENCE</scope>
    <source>
        <strain evidence="6">CCMP2712</strain>
    </source>
</reference>
<proteinExistence type="predicted"/>
<evidence type="ECO:0000313" key="5">
    <source>
        <dbReference type="EnsemblProtists" id="EKX33478"/>
    </source>
</evidence>
<feature type="domain" description="DNA2/NAM7 helicase helicase" evidence="3">
    <location>
        <begin position="40"/>
        <end position="217"/>
    </location>
</feature>
<dbReference type="InterPro" id="IPR027417">
    <property type="entry name" value="P-loop_NTPase"/>
</dbReference>
<dbReference type="GO" id="GO:0009507">
    <property type="term" value="C:chloroplast"/>
    <property type="evidence" value="ECO:0007669"/>
    <property type="project" value="UniProtKB-SubCell"/>
</dbReference>
<dbReference type="STRING" id="905079.L1IB74"/>
<feature type="region of interest" description="Disordered" evidence="2">
    <location>
        <begin position="163"/>
        <end position="220"/>
    </location>
</feature>
<accession>L1IB74</accession>
<gene>
    <name evidence="4" type="ORF">GUITHDRAFT_156027</name>
</gene>
<reference evidence="4 6" key="1">
    <citation type="journal article" date="2012" name="Nature">
        <title>Algal genomes reveal evolutionary mosaicism and the fate of nucleomorphs.</title>
        <authorList>
            <consortium name="DOE Joint Genome Institute"/>
            <person name="Curtis B.A."/>
            <person name="Tanifuji G."/>
            <person name="Burki F."/>
            <person name="Gruber A."/>
            <person name="Irimia M."/>
            <person name="Maruyama S."/>
            <person name="Arias M.C."/>
            <person name="Ball S.G."/>
            <person name="Gile G.H."/>
            <person name="Hirakawa Y."/>
            <person name="Hopkins J.F."/>
            <person name="Kuo A."/>
            <person name="Rensing S.A."/>
            <person name="Schmutz J."/>
            <person name="Symeonidi A."/>
            <person name="Elias M."/>
            <person name="Eveleigh R.J."/>
            <person name="Herman E.K."/>
            <person name="Klute M.J."/>
            <person name="Nakayama T."/>
            <person name="Obornik M."/>
            <person name="Reyes-Prieto A."/>
            <person name="Armbrust E.V."/>
            <person name="Aves S.J."/>
            <person name="Beiko R.G."/>
            <person name="Coutinho P."/>
            <person name="Dacks J.B."/>
            <person name="Durnford D.G."/>
            <person name="Fast N.M."/>
            <person name="Green B.R."/>
            <person name="Grisdale C.J."/>
            <person name="Hempel F."/>
            <person name="Henrissat B."/>
            <person name="Hoppner M.P."/>
            <person name="Ishida K."/>
            <person name="Kim E."/>
            <person name="Koreny L."/>
            <person name="Kroth P.G."/>
            <person name="Liu Y."/>
            <person name="Malik S.B."/>
            <person name="Maier U.G."/>
            <person name="McRose D."/>
            <person name="Mock T."/>
            <person name="Neilson J.A."/>
            <person name="Onodera N.T."/>
            <person name="Poole A.M."/>
            <person name="Pritham E.J."/>
            <person name="Richards T.A."/>
            <person name="Rocap G."/>
            <person name="Roy S.W."/>
            <person name="Sarai C."/>
            <person name="Schaack S."/>
            <person name="Shirato S."/>
            <person name="Slamovits C.H."/>
            <person name="Spencer D.F."/>
            <person name="Suzuki S."/>
            <person name="Worden A.Z."/>
            <person name="Zauner S."/>
            <person name="Barry K."/>
            <person name="Bell C."/>
            <person name="Bharti A.K."/>
            <person name="Crow J.A."/>
            <person name="Grimwood J."/>
            <person name="Kramer R."/>
            <person name="Lindquist E."/>
            <person name="Lucas S."/>
            <person name="Salamov A."/>
            <person name="McFadden G.I."/>
            <person name="Lane C.E."/>
            <person name="Keeling P.J."/>
            <person name="Gray M.W."/>
            <person name="Grigoriev I.V."/>
            <person name="Archibald J.M."/>
        </authorList>
    </citation>
    <scope>NUCLEOTIDE SEQUENCE</scope>
    <source>
        <strain evidence="4 6">CCMP2712</strain>
    </source>
</reference>
<dbReference type="SUPFAM" id="SSF52540">
    <property type="entry name" value="P-loop containing nucleoside triphosphate hydrolases"/>
    <property type="match status" value="1"/>
</dbReference>
<dbReference type="RefSeq" id="XP_005820458.1">
    <property type="nucleotide sequence ID" value="XM_005820401.1"/>
</dbReference>
<dbReference type="Proteomes" id="UP000011087">
    <property type="component" value="Unassembled WGS sequence"/>
</dbReference>
<dbReference type="PANTHER" id="PTHR10887">
    <property type="entry name" value="DNA2/NAM7 HELICASE FAMILY"/>
    <property type="match status" value="1"/>
</dbReference>
<dbReference type="GO" id="GO:0004386">
    <property type="term" value="F:helicase activity"/>
    <property type="evidence" value="ECO:0007669"/>
    <property type="project" value="InterPro"/>
</dbReference>
<dbReference type="EMBL" id="JH993140">
    <property type="protein sequence ID" value="EKX33478.1"/>
    <property type="molecule type" value="Genomic_DNA"/>
</dbReference>
<evidence type="ECO:0000256" key="1">
    <source>
        <dbReference type="ARBA" id="ARBA00004229"/>
    </source>
</evidence>
<comment type="subcellular location">
    <subcellularLocation>
        <location evidence="1">Plastid</location>
        <location evidence="1">Chloroplast</location>
    </subcellularLocation>
</comment>
<keyword evidence="6" id="KW-1185">Reference proteome</keyword>
<dbReference type="KEGG" id="gtt:GUITHDRAFT_156027"/>
<dbReference type="EnsemblProtists" id="EKX33478">
    <property type="protein sequence ID" value="EKX33478"/>
    <property type="gene ID" value="GUITHDRAFT_156027"/>
</dbReference>
<name>L1IB74_GUITC</name>
<dbReference type="Gene3D" id="3.40.50.300">
    <property type="entry name" value="P-loop containing nucleotide triphosphate hydrolases"/>
    <property type="match status" value="1"/>
</dbReference>
<organism evidence="4">
    <name type="scientific">Guillardia theta (strain CCMP2712)</name>
    <name type="common">Cryptophyte</name>
    <dbReference type="NCBI Taxonomy" id="905079"/>
    <lineage>
        <taxon>Eukaryota</taxon>
        <taxon>Cryptophyceae</taxon>
        <taxon>Pyrenomonadales</taxon>
        <taxon>Geminigeraceae</taxon>
        <taxon>Guillardia</taxon>
    </lineage>
</organism>
<sequence>MQRLILDPMSYLEGGAVGAGQREAAVPTDTRVRFLLKGSLNEDQLIAIRSCLDPRRCFNLIQGPPGTGKTRTILALVAALFAPTVRAEDAADLRVLICAPSNAAVDEVAGRLSGGLQLEGEERKEQQKLSVSVVRVGPKSQVRRDVWEQVSLETLVAKRLAHLNKEGEGGEEGERESAKRKGVDLKHLKEEVERITEQLDKDMESLSSEAKKELQERRNV</sequence>
<dbReference type="eggNOG" id="KOG1801">
    <property type="taxonomic scope" value="Eukaryota"/>
</dbReference>
<protein>
    <recommendedName>
        <fullName evidence="3">DNA2/NAM7 helicase helicase domain-containing protein</fullName>
    </recommendedName>
</protein>
<feature type="non-terminal residue" evidence="4">
    <location>
        <position position="1"/>
    </location>
</feature>
<dbReference type="PaxDb" id="55529-EKX33478"/>
<dbReference type="HOGENOM" id="CLU_1259013_0_0_1"/>
<dbReference type="OrthoDB" id="1572448at2759"/>
<reference evidence="5" key="3">
    <citation type="submission" date="2015-06" db="UniProtKB">
        <authorList>
            <consortium name="EnsemblProtists"/>
        </authorList>
    </citation>
    <scope>IDENTIFICATION</scope>
</reference>
<feature type="compositionally biased region" description="Basic and acidic residues" evidence="2">
    <location>
        <begin position="175"/>
        <end position="220"/>
    </location>
</feature>
<evidence type="ECO:0000313" key="4">
    <source>
        <dbReference type="EMBL" id="EKX33478.1"/>
    </source>
</evidence>
<dbReference type="InterPro" id="IPR045055">
    <property type="entry name" value="DNA2/NAM7-like"/>
</dbReference>
<dbReference type="GeneID" id="17290217"/>
<evidence type="ECO:0000313" key="6">
    <source>
        <dbReference type="Proteomes" id="UP000011087"/>
    </source>
</evidence>
<dbReference type="PANTHER" id="PTHR10887:SF495">
    <property type="entry name" value="HELICASE SENATAXIN ISOFORM X1-RELATED"/>
    <property type="match status" value="1"/>
</dbReference>